<dbReference type="Proteomes" id="UP000255098">
    <property type="component" value="Unassembled WGS sequence"/>
</dbReference>
<evidence type="ECO:0000313" key="4">
    <source>
        <dbReference type="Proteomes" id="UP000255098"/>
    </source>
</evidence>
<keyword evidence="1" id="KW-0175">Coiled coil</keyword>
<proteinExistence type="predicted"/>
<dbReference type="EMBL" id="UGSP01000001">
    <property type="protein sequence ID" value="SUB24724.1"/>
    <property type="molecule type" value="Genomic_DNA"/>
</dbReference>
<evidence type="ECO:0000256" key="2">
    <source>
        <dbReference type="SAM" id="MobiDB-lite"/>
    </source>
</evidence>
<dbReference type="Pfam" id="PF07445">
    <property type="entry name" value="PriC"/>
    <property type="match status" value="1"/>
</dbReference>
<feature type="coiled-coil region" evidence="1">
    <location>
        <begin position="122"/>
        <end position="168"/>
    </location>
</feature>
<dbReference type="AlphaFoldDB" id="A0A379AT28"/>
<dbReference type="InterPro" id="IPR010890">
    <property type="entry name" value="PriC"/>
</dbReference>
<organism evidence="3 4">
    <name type="scientific">Avibacterium avium</name>
    <name type="common">Pasteurella avium</name>
    <dbReference type="NCBI Taxonomy" id="751"/>
    <lineage>
        <taxon>Bacteria</taxon>
        <taxon>Pseudomonadati</taxon>
        <taxon>Pseudomonadota</taxon>
        <taxon>Gammaproteobacteria</taxon>
        <taxon>Pasteurellales</taxon>
        <taxon>Pasteurellaceae</taxon>
        <taxon>Avibacterium</taxon>
    </lineage>
</organism>
<evidence type="ECO:0000313" key="3">
    <source>
        <dbReference type="EMBL" id="SUB24724.1"/>
    </source>
</evidence>
<reference evidence="3 4" key="1">
    <citation type="submission" date="2018-06" db="EMBL/GenBank/DDBJ databases">
        <authorList>
            <consortium name="Pathogen Informatics"/>
            <person name="Doyle S."/>
        </authorList>
    </citation>
    <scope>NUCLEOTIDE SEQUENCE [LARGE SCALE GENOMIC DNA]</scope>
    <source>
        <strain evidence="4">NCTC 11297</strain>
    </source>
</reference>
<protein>
    <submittedName>
        <fullName evidence="3">Primosomal replication protein N</fullName>
    </submittedName>
</protein>
<gene>
    <name evidence="3" type="ORF">NCTC11297_01778</name>
</gene>
<evidence type="ECO:0000256" key="1">
    <source>
        <dbReference type="SAM" id="Coils"/>
    </source>
</evidence>
<dbReference type="InterPro" id="IPR038338">
    <property type="entry name" value="PriC_sf"/>
</dbReference>
<feature type="region of interest" description="Disordered" evidence="2">
    <location>
        <begin position="92"/>
        <end position="115"/>
    </location>
</feature>
<name>A0A379AT28_AVIAV</name>
<accession>A0A379AT28</accession>
<sequence length="197" mass="23519">MNKTQLIQALRQKITQCYQQYPMPDTEKIYAKFDRTLFSEDFQLFKFYRAELDNTLAQIARLQENEQAQCQFYSEKLLAQLQALLDAIKQQKSRKTTQRNPTKAPLTAKDKQQHAIHRLPPRERLEKYYEALQALNAKIEQQQDQYFQAQEELEKQRLQQLIAHTQQRRARCLEAIELLEQYLALQQKEKADQCDQP</sequence>
<dbReference type="GeneID" id="300133967"/>
<dbReference type="RefSeq" id="WP_115249869.1">
    <property type="nucleotide sequence ID" value="NZ_UGSP01000001.1"/>
</dbReference>
<keyword evidence="4" id="KW-1185">Reference proteome</keyword>
<dbReference type="Gene3D" id="1.20.1270.340">
    <property type="match status" value="1"/>
</dbReference>